<dbReference type="GO" id="GO:0003743">
    <property type="term" value="F:translation initiation factor activity"/>
    <property type="evidence" value="ECO:0007669"/>
    <property type="project" value="InterPro"/>
</dbReference>
<dbReference type="Gene3D" id="3.30.70.1130">
    <property type="entry name" value="EIF_2_alpha"/>
    <property type="match status" value="1"/>
</dbReference>
<dbReference type="PANTHER" id="PTHR10602">
    <property type="entry name" value="EUKARYOTIC TRANSLATION INITIATION FACTOR 2 SUBUNIT 1"/>
    <property type="match status" value="1"/>
</dbReference>
<dbReference type="SUPFAM" id="SSF110993">
    <property type="entry name" value="eIF-2-alpha, C-terminal domain"/>
    <property type="match status" value="1"/>
</dbReference>
<dbReference type="EMBL" id="BARS01045619">
    <property type="protein sequence ID" value="GAG34770.1"/>
    <property type="molecule type" value="Genomic_DNA"/>
</dbReference>
<keyword evidence="1" id="KW-0648">Protein biosynthesis</keyword>
<sequence>MEVEDLYSKAGVKLLDHYGSLYAGLEAAAKGGAAALVEAGLSKKIARTLEETAKDKIVVKGVTIQGILEITSLEAKGVEDIKGTLLEAKKVAAEHDAVANLYSLGAPKYRIEVTADDYKAAEAALEKVVEFTKDTWANYNGKISYSRS</sequence>
<dbReference type="InterPro" id="IPR024054">
    <property type="entry name" value="TIF2_asu_middle_sf"/>
</dbReference>
<dbReference type="GO" id="GO:0003723">
    <property type="term" value="F:RNA binding"/>
    <property type="evidence" value="ECO:0007669"/>
    <property type="project" value="InterPro"/>
</dbReference>
<dbReference type="SUPFAM" id="SSF116742">
    <property type="entry name" value="eIF2alpha middle domain-like"/>
    <property type="match status" value="1"/>
</dbReference>
<dbReference type="Pfam" id="PF07541">
    <property type="entry name" value="EIF_2_alpha"/>
    <property type="match status" value="1"/>
</dbReference>
<comment type="caution">
    <text evidence="2">The sequence shown here is derived from an EMBL/GenBank/DDBJ whole genome shotgun (WGS) entry which is preliminary data.</text>
</comment>
<dbReference type="PANTHER" id="PTHR10602:SF0">
    <property type="entry name" value="EUKARYOTIC TRANSLATION INITIATION FACTOR 2 SUBUNIT 1"/>
    <property type="match status" value="1"/>
</dbReference>
<evidence type="ECO:0000256" key="1">
    <source>
        <dbReference type="ARBA" id="ARBA00022917"/>
    </source>
</evidence>
<organism evidence="2">
    <name type="scientific">marine sediment metagenome</name>
    <dbReference type="NCBI Taxonomy" id="412755"/>
    <lineage>
        <taxon>unclassified sequences</taxon>
        <taxon>metagenomes</taxon>
        <taxon>ecological metagenomes</taxon>
    </lineage>
</organism>
<accession>X0WVQ8</accession>
<dbReference type="GO" id="GO:0043022">
    <property type="term" value="F:ribosome binding"/>
    <property type="evidence" value="ECO:0007669"/>
    <property type="project" value="TreeGrafter"/>
</dbReference>
<name>X0WVQ8_9ZZZZ</name>
<protein>
    <submittedName>
        <fullName evidence="2">Uncharacterized protein</fullName>
    </submittedName>
</protein>
<dbReference type="InterPro" id="IPR011488">
    <property type="entry name" value="TIF_2_asu"/>
</dbReference>
<reference evidence="2" key="1">
    <citation type="journal article" date="2014" name="Front. Microbiol.">
        <title>High frequency of phylogenetically diverse reductive dehalogenase-homologous genes in deep subseafloor sedimentary metagenomes.</title>
        <authorList>
            <person name="Kawai M."/>
            <person name="Futagami T."/>
            <person name="Toyoda A."/>
            <person name="Takaki Y."/>
            <person name="Nishi S."/>
            <person name="Hori S."/>
            <person name="Arai W."/>
            <person name="Tsubouchi T."/>
            <person name="Morono Y."/>
            <person name="Uchiyama I."/>
            <person name="Ito T."/>
            <person name="Fujiyama A."/>
            <person name="Inagaki F."/>
            <person name="Takami H."/>
        </authorList>
    </citation>
    <scope>NUCLEOTIDE SEQUENCE</scope>
    <source>
        <strain evidence="2">Expedition CK06-06</strain>
    </source>
</reference>
<dbReference type="InterPro" id="IPR024055">
    <property type="entry name" value="TIF2_asu_C"/>
</dbReference>
<proteinExistence type="predicted"/>
<dbReference type="AlphaFoldDB" id="X0WVQ8"/>
<dbReference type="Gene3D" id="1.10.150.190">
    <property type="entry name" value="Translation initiation factor 2, subunit 1, domain 2"/>
    <property type="match status" value="1"/>
</dbReference>
<gene>
    <name evidence="2" type="ORF">S01H1_68777</name>
</gene>
<evidence type="ECO:0000313" key="2">
    <source>
        <dbReference type="EMBL" id="GAG34770.1"/>
    </source>
</evidence>